<keyword evidence="4" id="KW-1185">Reference proteome</keyword>
<name>A0A1G5QQZ6_9RHOB</name>
<dbReference type="InterPro" id="IPR011250">
    <property type="entry name" value="OMP/PagP_B-barrel"/>
</dbReference>
<dbReference type="InterPro" id="IPR005618">
    <property type="entry name" value="OMPW"/>
</dbReference>
<feature type="signal peptide" evidence="2">
    <location>
        <begin position="1"/>
        <end position="18"/>
    </location>
</feature>
<dbReference type="EMBL" id="FMWG01000005">
    <property type="protein sequence ID" value="SCZ63711.1"/>
    <property type="molecule type" value="Genomic_DNA"/>
</dbReference>
<sequence length="200" mass="21121">MKPLASALLLTTALAVVAGPAVGQSQGDWTVGLGFANINPKSSNGPIAGVGATIDDSTRPIFTVEYFIRDNWGVELLASTPFAHNVTLAGVGDANARQLPPTLSLNYHFPTEGKIKPFIGAGLNYTTFFEESTALGKLKLDDSIGLALQIGADYQISSADALRFNVRWIDIDADATLDGADIGTAEIDPVIVGLSYVHRF</sequence>
<feature type="chain" id="PRO_5011522899" evidence="2">
    <location>
        <begin position="19"/>
        <end position="200"/>
    </location>
</feature>
<keyword evidence="2" id="KW-0732">Signal</keyword>
<dbReference type="OrthoDB" id="9807574at2"/>
<dbReference type="RefSeq" id="WP_090218410.1">
    <property type="nucleotide sequence ID" value="NZ_CANLDO010000007.1"/>
</dbReference>
<evidence type="ECO:0000313" key="3">
    <source>
        <dbReference type="EMBL" id="SCZ63711.1"/>
    </source>
</evidence>
<comment type="similarity">
    <text evidence="1">Belongs to the OmpW/AlkL family.</text>
</comment>
<dbReference type="Pfam" id="PF03922">
    <property type="entry name" value="OmpW"/>
    <property type="match status" value="1"/>
</dbReference>
<evidence type="ECO:0000256" key="1">
    <source>
        <dbReference type="ARBA" id="ARBA00009330"/>
    </source>
</evidence>
<evidence type="ECO:0000256" key="2">
    <source>
        <dbReference type="SAM" id="SignalP"/>
    </source>
</evidence>
<proteinExistence type="inferred from homology"/>
<protein>
    <submittedName>
        <fullName evidence="3">Outer membrane protein</fullName>
    </submittedName>
</protein>
<dbReference type="Proteomes" id="UP000198767">
    <property type="component" value="Unassembled WGS sequence"/>
</dbReference>
<evidence type="ECO:0000313" key="4">
    <source>
        <dbReference type="Proteomes" id="UP000198767"/>
    </source>
</evidence>
<gene>
    <name evidence="3" type="ORF">SAMN04488118_105107</name>
</gene>
<dbReference type="GO" id="GO:0055085">
    <property type="term" value="P:transmembrane transport"/>
    <property type="evidence" value="ECO:0007669"/>
    <property type="project" value="TreeGrafter"/>
</dbReference>
<dbReference type="PANTHER" id="PTHR36920">
    <property type="match status" value="1"/>
</dbReference>
<dbReference type="GO" id="GO:0019867">
    <property type="term" value="C:outer membrane"/>
    <property type="evidence" value="ECO:0007669"/>
    <property type="project" value="InterPro"/>
</dbReference>
<dbReference type="STRING" id="1156985.SAMN04488118_105107"/>
<dbReference type="SUPFAM" id="SSF56925">
    <property type="entry name" value="OMPA-like"/>
    <property type="match status" value="1"/>
</dbReference>
<organism evidence="3 4">
    <name type="scientific">Epibacterium ulvae</name>
    <dbReference type="NCBI Taxonomy" id="1156985"/>
    <lineage>
        <taxon>Bacteria</taxon>
        <taxon>Pseudomonadati</taxon>
        <taxon>Pseudomonadota</taxon>
        <taxon>Alphaproteobacteria</taxon>
        <taxon>Rhodobacterales</taxon>
        <taxon>Roseobacteraceae</taxon>
        <taxon>Epibacterium</taxon>
    </lineage>
</organism>
<dbReference type="AlphaFoldDB" id="A0A1G5QQZ6"/>
<dbReference type="Gene3D" id="2.40.160.20">
    <property type="match status" value="1"/>
</dbReference>
<reference evidence="3 4" key="1">
    <citation type="submission" date="2016-10" db="EMBL/GenBank/DDBJ databases">
        <authorList>
            <person name="de Groot N.N."/>
        </authorList>
    </citation>
    <scope>NUCLEOTIDE SEQUENCE [LARGE SCALE GENOMIC DNA]</scope>
    <source>
        <strain evidence="3 4">U95</strain>
    </source>
</reference>
<dbReference type="PANTHER" id="PTHR36920:SF1">
    <property type="entry name" value="OUTER MEMBRANE PROTEIN W"/>
    <property type="match status" value="1"/>
</dbReference>
<accession>A0A1G5QQZ6</accession>